<comment type="similarity">
    <text evidence="2">Belongs to the glycosyltransferase 28 family.</text>
</comment>
<evidence type="ECO:0000259" key="6">
    <source>
        <dbReference type="Pfam" id="PF06925"/>
    </source>
</evidence>
<dbReference type="Pfam" id="PF04101">
    <property type="entry name" value="Glyco_tran_28_C"/>
    <property type="match status" value="1"/>
</dbReference>
<evidence type="ECO:0000256" key="3">
    <source>
        <dbReference type="ARBA" id="ARBA00022676"/>
    </source>
</evidence>
<dbReference type="SUPFAM" id="SSF53756">
    <property type="entry name" value="UDP-Glycosyltransferase/glycogen phosphorylase"/>
    <property type="match status" value="1"/>
</dbReference>
<dbReference type="InterPro" id="IPR050519">
    <property type="entry name" value="Glycosyltransf_28_UgtP"/>
</dbReference>
<evidence type="ECO:0000256" key="1">
    <source>
        <dbReference type="ARBA" id="ARBA00004370"/>
    </source>
</evidence>
<proteinExistence type="inferred from homology"/>
<dbReference type="EMBL" id="WKKI01000031">
    <property type="protein sequence ID" value="MRX73289.1"/>
    <property type="molecule type" value="Genomic_DNA"/>
</dbReference>
<keyword evidence="4" id="KW-0808">Transferase</keyword>
<dbReference type="Proteomes" id="UP000448867">
    <property type="component" value="Unassembled WGS sequence"/>
</dbReference>
<gene>
    <name evidence="7" type="ORF">GJU40_14165</name>
</gene>
<evidence type="ECO:0000259" key="5">
    <source>
        <dbReference type="Pfam" id="PF04101"/>
    </source>
</evidence>
<dbReference type="GO" id="GO:0009247">
    <property type="term" value="P:glycolipid biosynthetic process"/>
    <property type="evidence" value="ECO:0007669"/>
    <property type="project" value="InterPro"/>
</dbReference>
<dbReference type="Pfam" id="PF06925">
    <property type="entry name" value="MGDG_synth"/>
    <property type="match status" value="1"/>
</dbReference>
<organism evidence="7 8">
    <name type="scientific">Metabacillus lacus</name>
    <dbReference type="NCBI Taxonomy" id="1983721"/>
    <lineage>
        <taxon>Bacteria</taxon>
        <taxon>Bacillati</taxon>
        <taxon>Bacillota</taxon>
        <taxon>Bacilli</taxon>
        <taxon>Bacillales</taxon>
        <taxon>Bacillaceae</taxon>
        <taxon>Metabacillus</taxon>
    </lineage>
</organism>
<feature type="domain" description="Diacylglycerol glucosyltransferase N-terminal" evidence="6">
    <location>
        <begin position="16"/>
        <end position="182"/>
    </location>
</feature>
<dbReference type="InterPro" id="IPR007235">
    <property type="entry name" value="Glyco_trans_28_C"/>
</dbReference>
<dbReference type="AlphaFoldDB" id="A0A7X2J120"/>
<dbReference type="PANTHER" id="PTHR43025">
    <property type="entry name" value="MONOGALACTOSYLDIACYLGLYCEROL SYNTHASE"/>
    <property type="match status" value="1"/>
</dbReference>
<sequence length="369" mass="41468">MPKILFLPFLQFYSGHHSVCDSLAEFMKQIHPGCSIEIVDIFSYRSRIAEEAVSRLYLAGIASCPEIYSKLYKKAACAQKNIDQRRYFYEWFFLSAMKKLLEKTAPDLIVCSHALPSYLCNVLKSRGELTVPVINAYTDYFINDLWGVRNIDLHLVPGTQNRAALLSRGIPSSSVIVTGIPVSPSFEKRITPKENEKALILIAGGNLGMLNDYQLLHAMLSTDCVTFYILCGRNNNLYRKLKQLGKPHIVPLSYISSRDEMNTLYSCADMVITKPGGVTISEVLSKQVPAYLLPPLPGQEEFNAAFLTEEKLCLNAYATLDFSVFPQSLSLLLSNQEVLTACKERMAAYQASLYDCRKAVLFMSENYLT</sequence>
<evidence type="ECO:0000313" key="8">
    <source>
        <dbReference type="Proteomes" id="UP000448867"/>
    </source>
</evidence>
<feature type="domain" description="Glycosyl transferase family 28 C-terminal" evidence="5">
    <location>
        <begin position="224"/>
        <end position="337"/>
    </location>
</feature>
<comment type="caution">
    <text evidence="7">The sequence shown here is derived from an EMBL/GenBank/DDBJ whole genome shotgun (WGS) entry which is preliminary data.</text>
</comment>
<evidence type="ECO:0000313" key="7">
    <source>
        <dbReference type="EMBL" id="MRX73289.1"/>
    </source>
</evidence>
<dbReference type="OrthoDB" id="9815663at2"/>
<dbReference type="GO" id="GO:0016020">
    <property type="term" value="C:membrane"/>
    <property type="evidence" value="ECO:0007669"/>
    <property type="project" value="UniProtKB-SubCell"/>
</dbReference>
<keyword evidence="8" id="KW-1185">Reference proteome</keyword>
<dbReference type="GO" id="GO:0016758">
    <property type="term" value="F:hexosyltransferase activity"/>
    <property type="evidence" value="ECO:0007669"/>
    <property type="project" value="InterPro"/>
</dbReference>
<dbReference type="InterPro" id="IPR009695">
    <property type="entry name" value="Diacylglyc_glucosyltr_N"/>
</dbReference>
<evidence type="ECO:0000256" key="4">
    <source>
        <dbReference type="ARBA" id="ARBA00022679"/>
    </source>
</evidence>
<evidence type="ECO:0008006" key="9">
    <source>
        <dbReference type="Google" id="ProtNLM"/>
    </source>
</evidence>
<keyword evidence="3" id="KW-0328">Glycosyltransferase</keyword>
<dbReference type="Gene3D" id="3.40.50.2000">
    <property type="entry name" value="Glycogen Phosphorylase B"/>
    <property type="match status" value="1"/>
</dbReference>
<dbReference type="RefSeq" id="WP_154308755.1">
    <property type="nucleotide sequence ID" value="NZ_WKKI01000031.1"/>
</dbReference>
<accession>A0A7X2J120</accession>
<reference evidence="7 8" key="1">
    <citation type="submission" date="2019-11" db="EMBL/GenBank/DDBJ databases">
        <title>Bacillus lacus genome.</title>
        <authorList>
            <person name="Allen C.J."/>
            <person name="Newman J.D."/>
        </authorList>
    </citation>
    <scope>NUCLEOTIDE SEQUENCE [LARGE SCALE GENOMIC DNA]</scope>
    <source>
        <strain evidence="7 8">KCTC 33946</strain>
    </source>
</reference>
<evidence type="ECO:0000256" key="2">
    <source>
        <dbReference type="ARBA" id="ARBA00006962"/>
    </source>
</evidence>
<comment type="subcellular location">
    <subcellularLocation>
        <location evidence="1">Membrane</location>
    </subcellularLocation>
</comment>
<name>A0A7X2J120_9BACI</name>
<protein>
    <recommendedName>
        <fullName evidence="9">Galactosyldiacylglycerol synthase</fullName>
    </recommendedName>
</protein>
<dbReference type="PANTHER" id="PTHR43025:SF3">
    <property type="entry name" value="MONOGALACTOSYLDIACYLGLYCEROL SYNTHASE 1, CHLOROPLASTIC"/>
    <property type="match status" value="1"/>
</dbReference>